<dbReference type="PROSITE" id="PS50893">
    <property type="entry name" value="ABC_TRANSPORTER_2"/>
    <property type="match status" value="1"/>
</dbReference>
<evidence type="ECO:0000256" key="7">
    <source>
        <dbReference type="SAM" id="MobiDB-lite"/>
    </source>
</evidence>
<comment type="subcellular location">
    <subcellularLocation>
        <location evidence="1">Cell membrane</location>
        <topology evidence="1">Multi-pass membrane protein</topology>
    </subcellularLocation>
</comment>
<keyword evidence="6 8" id="KW-0472">Membrane</keyword>
<dbReference type="InterPro" id="IPR027417">
    <property type="entry name" value="P-loop_NTPase"/>
</dbReference>
<evidence type="ECO:0000256" key="8">
    <source>
        <dbReference type="SAM" id="Phobius"/>
    </source>
</evidence>
<dbReference type="InterPro" id="IPR011527">
    <property type="entry name" value="ABC1_TM_dom"/>
</dbReference>
<dbReference type="PROSITE" id="PS00211">
    <property type="entry name" value="ABC_TRANSPORTER_1"/>
    <property type="match status" value="1"/>
</dbReference>
<evidence type="ECO:0000256" key="4">
    <source>
        <dbReference type="ARBA" id="ARBA00022840"/>
    </source>
</evidence>
<feature type="domain" description="ABC transmembrane type-1" evidence="10">
    <location>
        <begin position="3"/>
        <end position="263"/>
    </location>
</feature>
<feature type="transmembrane region" description="Helical" evidence="8">
    <location>
        <begin position="141"/>
        <end position="165"/>
    </location>
</feature>
<evidence type="ECO:0000256" key="2">
    <source>
        <dbReference type="ARBA" id="ARBA00022692"/>
    </source>
</evidence>
<protein>
    <submittedName>
        <fullName evidence="11">Thiol reductant ABC exporter subunit CydC</fullName>
    </submittedName>
</protein>
<feature type="region of interest" description="Disordered" evidence="7">
    <location>
        <begin position="291"/>
        <end position="320"/>
    </location>
</feature>
<evidence type="ECO:0000313" key="11">
    <source>
        <dbReference type="EMBL" id="GGR64598.1"/>
    </source>
</evidence>
<dbReference type="InterPro" id="IPR003439">
    <property type="entry name" value="ABC_transporter-like_ATP-bd"/>
</dbReference>
<feature type="compositionally biased region" description="Pro residues" evidence="7">
    <location>
        <begin position="539"/>
        <end position="558"/>
    </location>
</feature>
<dbReference type="Gene3D" id="1.20.1560.10">
    <property type="entry name" value="ABC transporter type 1, transmembrane domain"/>
    <property type="match status" value="1"/>
</dbReference>
<dbReference type="CDD" id="cd03228">
    <property type="entry name" value="ABCC_MRP_Like"/>
    <property type="match status" value="1"/>
</dbReference>
<keyword evidence="4" id="KW-0067">ATP-binding</keyword>
<dbReference type="NCBIfam" id="TIGR02868">
    <property type="entry name" value="CydC"/>
    <property type="match status" value="1"/>
</dbReference>
<evidence type="ECO:0000259" key="10">
    <source>
        <dbReference type="PROSITE" id="PS50929"/>
    </source>
</evidence>
<dbReference type="Pfam" id="PF00005">
    <property type="entry name" value="ABC_tran"/>
    <property type="match status" value="1"/>
</dbReference>
<evidence type="ECO:0000256" key="1">
    <source>
        <dbReference type="ARBA" id="ARBA00004651"/>
    </source>
</evidence>
<sequence>MRFAALLAVLTALAGLALAAFSGLLISRAALRPEVFLSLGLLVTAVRAAGLARAGTRYAERLRGHDAALRGSQRARGEVYAGVAALGRDALSLERSGDVLARAGADVDARQFLALRVTLPLWAFAGALLALLIWLGSLDPLLAALGTVPLLLGALAVVATGPALARLVRQEQTLTREHATTLLDTLSASADGAARSVQPRLTRQAHELTHLSERTAALGARLTLLREVLGGVAVAGVLWRGAHLVGQGELPGPLLAAAALAVLAAAELSGPLAAMPGTRAAAREALRRAAQLRATSPAVQDPAAPRPLPTPQGPGGPDLHLRNVTVRRAGRTVLRGVNLHVPAGSALGLTGESGGGKTTLARLLSRDLDPQEGQVLVGGVPLPDLRVSEWRSRLAVLEQDAPLLDGTVRENLLLGDHHAPDARLRALLDDLGLDHLPLDAWVGDGGARLSGGERARVALARTLLRRAPLLILDEPTAHLDPDTEAQVVQVIRRERRGRTLLLITHRPVPLALTDRVAGLWQGQLTFHGEEPGLHLPGIPVRPPPEPPPQPSPPAPPAVPAVLTPSPLPRPVKEPHP</sequence>
<dbReference type="Proteomes" id="UP000634308">
    <property type="component" value="Unassembled WGS sequence"/>
</dbReference>
<dbReference type="InterPro" id="IPR017871">
    <property type="entry name" value="ABC_transporter-like_CS"/>
</dbReference>
<reference evidence="12" key="1">
    <citation type="journal article" date="2019" name="Int. J. Syst. Evol. Microbiol.">
        <title>The Global Catalogue of Microorganisms (GCM) 10K type strain sequencing project: providing services to taxonomists for standard genome sequencing and annotation.</title>
        <authorList>
            <consortium name="The Broad Institute Genomics Platform"/>
            <consortium name="The Broad Institute Genome Sequencing Center for Infectious Disease"/>
            <person name="Wu L."/>
            <person name="Ma J."/>
        </authorList>
    </citation>
    <scope>NUCLEOTIDE SEQUENCE [LARGE SCALE GENOMIC DNA]</scope>
    <source>
        <strain evidence="12">JCM 31404</strain>
    </source>
</reference>
<dbReference type="RefSeq" id="WP_189065655.1">
    <property type="nucleotide sequence ID" value="NZ_BMQM01000020.1"/>
</dbReference>
<dbReference type="InterPro" id="IPR003593">
    <property type="entry name" value="AAA+_ATPase"/>
</dbReference>
<feature type="compositionally biased region" description="Pro residues" evidence="7">
    <location>
        <begin position="304"/>
        <end position="314"/>
    </location>
</feature>
<dbReference type="SUPFAM" id="SSF90123">
    <property type="entry name" value="ABC transporter transmembrane region"/>
    <property type="match status" value="1"/>
</dbReference>
<evidence type="ECO:0000256" key="6">
    <source>
        <dbReference type="ARBA" id="ARBA00023136"/>
    </source>
</evidence>
<evidence type="ECO:0000313" key="12">
    <source>
        <dbReference type="Proteomes" id="UP000634308"/>
    </source>
</evidence>
<dbReference type="SMART" id="SM00382">
    <property type="entry name" value="AAA"/>
    <property type="match status" value="1"/>
</dbReference>
<feature type="domain" description="ABC transporter" evidence="9">
    <location>
        <begin position="319"/>
        <end position="546"/>
    </location>
</feature>
<feature type="region of interest" description="Disordered" evidence="7">
    <location>
        <begin position="530"/>
        <end position="576"/>
    </location>
</feature>
<evidence type="ECO:0000256" key="3">
    <source>
        <dbReference type="ARBA" id="ARBA00022741"/>
    </source>
</evidence>
<evidence type="ECO:0000256" key="5">
    <source>
        <dbReference type="ARBA" id="ARBA00022989"/>
    </source>
</evidence>
<dbReference type="Gene3D" id="3.40.50.300">
    <property type="entry name" value="P-loop containing nucleotide triphosphate hydrolases"/>
    <property type="match status" value="1"/>
</dbReference>
<accession>A0ABQ2RX40</accession>
<keyword evidence="5 8" id="KW-1133">Transmembrane helix</keyword>
<dbReference type="EMBL" id="BMQM01000020">
    <property type="protein sequence ID" value="GGR64598.1"/>
    <property type="molecule type" value="Genomic_DNA"/>
</dbReference>
<evidence type="ECO:0000259" key="9">
    <source>
        <dbReference type="PROSITE" id="PS50893"/>
    </source>
</evidence>
<dbReference type="PROSITE" id="PS50929">
    <property type="entry name" value="ABC_TM1F"/>
    <property type="match status" value="1"/>
</dbReference>
<dbReference type="PANTHER" id="PTHR43394">
    <property type="entry name" value="ATP-DEPENDENT PERMEASE MDL1, MITOCHONDRIAL"/>
    <property type="match status" value="1"/>
</dbReference>
<dbReference type="InterPro" id="IPR036640">
    <property type="entry name" value="ABC1_TM_sf"/>
</dbReference>
<proteinExistence type="predicted"/>
<keyword evidence="2 8" id="KW-0812">Transmembrane</keyword>
<dbReference type="InterPro" id="IPR014223">
    <property type="entry name" value="ABC_CydC/D"/>
</dbReference>
<organism evidence="11 12">
    <name type="scientific">Deinococcus seoulensis</name>
    <dbReference type="NCBI Taxonomy" id="1837379"/>
    <lineage>
        <taxon>Bacteria</taxon>
        <taxon>Thermotogati</taxon>
        <taxon>Deinococcota</taxon>
        <taxon>Deinococci</taxon>
        <taxon>Deinococcales</taxon>
        <taxon>Deinococcaceae</taxon>
        <taxon>Deinococcus</taxon>
    </lineage>
</organism>
<keyword evidence="3" id="KW-0547">Nucleotide-binding</keyword>
<keyword evidence="12" id="KW-1185">Reference proteome</keyword>
<dbReference type="PANTHER" id="PTHR43394:SF1">
    <property type="entry name" value="ATP-BINDING CASSETTE SUB-FAMILY B MEMBER 10, MITOCHONDRIAL"/>
    <property type="match status" value="1"/>
</dbReference>
<dbReference type="InterPro" id="IPR039421">
    <property type="entry name" value="Type_1_exporter"/>
</dbReference>
<name>A0ABQ2RX40_9DEIO</name>
<comment type="caution">
    <text evidence="11">The sequence shown here is derived from an EMBL/GenBank/DDBJ whole genome shotgun (WGS) entry which is preliminary data.</text>
</comment>
<dbReference type="SUPFAM" id="SSF52540">
    <property type="entry name" value="P-loop containing nucleoside triphosphate hydrolases"/>
    <property type="match status" value="1"/>
</dbReference>
<feature type="transmembrane region" description="Helical" evidence="8">
    <location>
        <begin position="112"/>
        <end position="135"/>
    </location>
</feature>
<gene>
    <name evidence="11" type="ORF">GCM10008959_28480</name>
</gene>